<dbReference type="PROSITE" id="PS51257">
    <property type="entry name" value="PROKAR_LIPOPROTEIN"/>
    <property type="match status" value="1"/>
</dbReference>
<dbReference type="OrthoDB" id="8612933at2"/>
<feature type="transmembrane region" description="Helical" evidence="1">
    <location>
        <begin position="127"/>
        <end position="149"/>
    </location>
</feature>
<feature type="transmembrane region" description="Helical" evidence="1">
    <location>
        <begin position="253"/>
        <end position="276"/>
    </location>
</feature>
<sequence length="481" mass="54640">MKHDFFKTPVFYSFVSALLSCLIVYVFELTHFTLSIDEEFQDNFFQTIMLGRWGDALIKANLLSGPYSPGFTALFGLITLSCAFASTASILKLSRFQGVIFSILAVSVPQYAYQLEFMNQADTVGTAFLLSAITVYFVTNTSLCGRYIYACMTYTIAISIYQSLATLPVTIVMGFVISSTLREESNIKESLILMIKFAVLSLCAFSMYTIISLFFSKYYNISGVGYLSSSINWGKMPLHAVFNQMKKFIVPYFTFRTFYGLNSYPFVILAFILMLWRAQYKFFMVFMGICLIVSPFIFMFVSGGFQPPRVVTSLSFSFAIIFILALRNFKSRWISTITAMAFLIAGATSSNKLFYSDYIAEQHDLMLSNRMISDIYRNFPDFSTTKNDVYFYGKSAFTNPWKMPNSDSFGESHYTWDGGNNRRIIAFMRITGLIDLTEARKEDIDRLQDTAAGMPLWPNEGGIKKVNDIIIIKLGENRGIE</sequence>
<feature type="transmembrane region" description="Helical" evidence="1">
    <location>
        <begin position="333"/>
        <end position="355"/>
    </location>
</feature>
<accession>A0A4R1NMT7</accession>
<protein>
    <submittedName>
        <fullName evidence="2">Glucosyltransferase GtrII-like protein</fullName>
    </submittedName>
</protein>
<evidence type="ECO:0000313" key="2">
    <source>
        <dbReference type="EMBL" id="TCL07361.1"/>
    </source>
</evidence>
<reference evidence="2 3" key="1">
    <citation type="submission" date="2019-02" db="EMBL/GenBank/DDBJ databases">
        <title>Investigation of anaerobic lignin degradation for improved lignocellulosic biofuels.</title>
        <authorList>
            <person name="Deangelis K."/>
        </authorList>
    </citation>
    <scope>NUCLEOTIDE SEQUENCE [LARGE SCALE GENOMIC DNA]</scope>
    <source>
        <strain evidence="2 3">159R</strain>
    </source>
</reference>
<name>A0A4R1NMT7_9GAMM</name>
<feature type="transmembrane region" description="Helical" evidence="1">
    <location>
        <begin position="310"/>
        <end position="327"/>
    </location>
</feature>
<feature type="transmembrane region" description="Helical" evidence="1">
    <location>
        <begin position="98"/>
        <end position="115"/>
    </location>
</feature>
<keyword evidence="2" id="KW-0808">Transferase</keyword>
<keyword evidence="1" id="KW-0472">Membrane</keyword>
<keyword evidence="3" id="KW-1185">Reference proteome</keyword>
<feature type="transmembrane region" description="Helical" evidence="1">
    <location>
        <begin position="282"/>
        <end position="303"/>
    </location>
</feature>
<keyword evidence="1" id="KW-1133">Transmembrane helix</keyword>
<dbReference type="GO" id="GO:0016740">
    <property type="term" value="F:transferase activity"/>
    <property type="evidence" value="ECO:0007669"/>
    <property type="project" value="UniProtKB-KW"/>
</dbReference>
<organism evidence="2 3">
    <name type="scientific">Sodalis ligni</name>
    <dbReference type="NCBI Taxonomy" id="2697027"/>
    <lineage>
        <taxon>Bacteria</taxon>
        <taxon>Pseudomonadati</taxon>
        <taxon>Pseudomonadota</taxon>
        <taxon>Gammaproteobacteria</taxon>
        <taxon>Enterobacterales</taxon>
        <taxon>Bruguierivoracaceae</taxon>
        <taxon>Sodalis</taxon>
    </lineage>
</organism>
<evidence type="ECO:0000256" key="1">
    <source>
        <dbReference type="SAM" id="Phobius"/>
    </source>
</evidence>
<proteinExistence type="predicted"/>
<comment type="caution">
    <text evidence="2">The sequence shown here is derived from an EMBL/GenBank/DDBJ whole genome shotgun (WGS) entry which is preliminary data.</text>
</comment>
<evidence type="ECO:0000313" key="3">
    <source>
        <dbReference type="Proteomes" id="UP000294555"/>
    </source>
</evidence>
<feature type="transmembrane region" description="Helical" evidence="1">
    <location>
        <begin position="71"/>
        <end position="91"/>
    </location>
</feature>
<dbReference type="RefSeq" id="WP_132927508.1">
    <property type="nucleotide sequence ID" value="NZ_SJOI01000001.1"/>
</dbReference>
<dbReference type="EMBL" id="SJOI01000001">
    <property type="protein sequence ID" value="TCL07361.1"/>
    <property type="molecule type" value="Genomic_DNA"/>
</dbReference>
<feature type="transmembrane region" description="Helical" evidence="1">
    <location>
        <begin position="193"/>
        <end position="215"/>
    </location>
</feature>
<feature type="transmembrane region" description="Helical" evidence="1">
    <location>
        <begin position="161"/>
        <end position="181"/>
    </location>
</feature>
<feature type="transmembrane region" description="Helical" evidence="1">
    <location>
        <begin position="9"/>
        <end position="27"/>
    </location>
</feature>
<keyword evidence="1" id="KW-0812">Transmembrane</keyword>
<gene>
    <name evidence="2" type="ORF">EZJ58_5681</name>
</gene>
<dbReference type="AlphaFoldDB" id="A0A4R1NMT7"/>
<dbReference type="Proteomes" id="UP000294555">
    <property type="component" value="Unassembled WGS sequence"/>
</dbReference>
<dbReference type="InterPro" id="IPR025686">
    <property type="entry name" value="Glucos_trans_II"/>
</dbReference>
<dbReference type="Pfam" id="PF14264">
    <property type="entry name" value="Glucos_trans_II"/>
    <property type="match status" value="1"/>
</dbReference>